<feature type="region of interest" description="Disordered" evidence="8">
    <location>
        <begin position="197"/>
        <end position="227"/>
    </location>
</feature>
<dbReference type="AlphaFoldDB" id="A0A3N4I8B4"/>
<dbReference type="Pfam" id="PF11416">
    <property type="entry name" value="Syntaxin-5_N"/>
    <property type="match status" value="1"/>
</dbReference>
<dbReference type="InterPro" id="IPR010989">
    <property type="entry name" value="SNARE"/>
</dbReference>
<dbReference type="Pfam" id="PF05739">
    <property type="entry name" value="SNARE"/>
    <property type="match status" value="1"/>
</dbReference>
<dbReference type="GO" id="GO:0006886">
    <property type="term" value="P:intracellular protein transport"/>
    <property type="evidence" value="ECO:0007669"/>
    <property type="project" value="InterPro"/>
</dbReference>
<dbReference type="SUPFAM" id="SSF47661">
    <property type="entry name" value="t-snare proteins"/>
    <property type="match status" value="1"/>
</dbReference>
<keyword evidence="12" id="KW-1185">Reference proteome</keyword>
<dbReference type="InterPro" id="IPR006012">
    <property type="entry name" value="Syntaxin/epimorphin_CS"/>
</dbReference>
<dbReference type="GO" id="GO:0000139">
    <property type="term" value="C:Golgi membrane"/>
    <property type="evidence" value="ECO:0007669"/>
    <property type="project" value="TreeGrafter"/>
</dbReference>
<dbReference type="CDD" id="cd15844">
    <property type="entry name" value="SNARE_syntaxin5"/>
    <property type="match status" value="1"/>
</dbReference>
<keyword evidence="7 9" id="KW-0472">Membrane</keyword>
<evidence type="ECO:0000256" key="2">
    <source>
        <dbReference type="ARBA" id="ARBA00009063"/>
    </source>
</evidence>
<accession>A0A3N4I8B4</accession>
<dbReference type="PANTHER" id="PTHR19957:SF3">
    <property type="entry name" value="SYNTAXIN-5"/>
    <property type="match status" value="1"/>
</dbReference>
<keyword evidence="4 9" id="KW-0812">Transmembrane</keyword>
<dbReference type="InterPro" id="IPR021538">
    <property type="entry name" value="Syntaxin-5_N"/>
</dbReference>
<dbReference type="PROSITE" id="PS00914">
    <property type="entry name" value="SYNTAXIN"/>
    <property type="match status" value="1"/>
</dbReference>
<dbReference type="OrthoDB" id="421009at2759"/>
<keyword evidence="3" id="KW-0813">Transport</keyword>
<evidence type="ECO:0000256" key="9">
    <source>
        <dbReference type="SAM" id="Phobius"/>
    </source>
</evidence>
<proteinExistence type="inferred from homology"/>
<dbReference type="PROSITE" id="PS50192">
    <property type="entry name" value="T_SNARE"/>
    <property type="match status" value="1"/>
</dbReference>
<comment type="similarity">
    <text evidence="2">Belongs to the syntaxin family.</text>
</comment>
<feature type="compositionally biased region" description="Low complexity" evidence="8">
    <location>
        <begin position="212"/>
        <end position="227"/>
    </location>
</feature>
<dbReference type="GO" id="GO:0006906">
    <property type="term" value="P:vesicle fusion"/>
    <property type="evidence" value="ECO:0007669"/>
    <property type="project" value="TreeGrafter"/>
</dbReference>
<feature type="transmembrane region" description="Helical" evidence="9">
    <location>
        <begin position="319"/>
        <end position="337"/>
    </location>
</feature>
<evidence type="ECO:0000256" key="3">
    <source>
        <dbReference type="ARBA" id="ARBA00022448"/>
    </source>
</evidence>
<protein>
    <submittedName>
        <fullName evidence="11">t-SNARE</fullName>
    </submittedName>
</protein>
<evidence type="ECO:0000313" key="11">
    <source>
        <dbReference type="EMBL" id="RPA80888.1"/>
    </source>
</evidence>
<name>A0A3N4I8B4_ASCIM</name>
<dbReference type="STRING" id="1160509.A0A3N4I8B4"/>
<comment type="subcellular location">
    <subcellularLocation>
        <location evidence="1">Membrane</location>
        <topology evidence="1">Single-pass type IV membrane protein</topology>
    </subcellularLocation>
</comment>
<evidence type="ECO:0000256" key="6">
    <source>
        <dbReference type="ARBA" id="ARBA00023054"/>
    </source>
</evidence>
<evidence type="ECO:0000256" key="4">
    <source>
        <dbReference type="ARBA" id="ARBA00022692"/>
    </source>
</evidence>
<organism evidence="11 12">
    <name type="scientific">Ascobolus immersus RN42</name>
    <dbReference type="NCBI Taxonomy" id="1160509"/>
    <lineage>
        <taxon>Eukaryota</taxon>
        <taxon>Fungi</taxon>
        <taxon>Dikarya</taxon>
        <taxon>Ascomycota</taxon>
        <taxon>Pezizomycotina</taxon>
        <taxon>Pezizomycetes</taxon>
        <taxon>Pezizales</taxon>
        <taxon>Ascobolaceae</taxon>
        <taxon>Ascobolus</taxon>
    </lineage>
</organism>
<reference evidence="11 12" key="1">
    <citation type="journal article" date="2018" name="Nat. Ecol. Evol.">
        <title>Pezizomycetes genomes reveal the molecular basis of ectomycorrhizal truffle lifestyle.</title>
        <authorList>
            <person name="Murat C."/>
            <person name="Payen T."/>
            <person name="Noel B."/>
            <person name="Kuo A."/>
            <person name="Morin E."/>
            <person name="Chen J."/>
            <person name="Kohler A."/>
            <person name="Krizsan K."/>
            <person name="Balestrini R."/>
            <person name="Da Silva C."/>
            <person name="Montanini B."/>
            <person name="Hainaut M."/>
            <person name="Levati E."/>
            <person name="Barry K.W."/>
            <person name="Belfiori B."/>
            <person name="Cichocki N."/>
            <person name="Clum A."/>
            <person name="Dockter R.B."/>
            <person name="Fauchery L."/>
            <person name="Guy J."/>
            <person name="Iotti M."/>
            <person name="Le Tacon F."/>
            <person name="Lindquist E.A."/>
            <person name="Lipzen A."/>
            <person name="Malagnac F."/>
            <person name="Mello A."/>
            <person name="Molinier V."/>
            <person name="Miyauchi S."/>
            <person name="Poulain J."/>
            <person name="Riccioni C."/>
            <person name="Rubini A."/>
            <person name="Sitrit Y."/>
            <person name="Splivallo R."/>
            <person name="Traeger S."/>
            <person name="Wang M."/>
            <person name="Zifcakova L."/>
            <person name="Wipf D."/>
            <person name="Zambonelli A."/>
            <person name="Paolocci F."/>
            <person name="Nowrousian M."/>
            <person name="Ottonello S."/>
            <person name="Baldrian P."/>
            <person name="Spatafora J.W."/>
            <person name="Henrissat B."/>
            <person name="Nagy L.G."/>
            <person name="Aury J.M."/>
            <person name="Wincker P."/>
            <person name="Grigoriev I.V."/>
            <person name="Bonfante P."/>
            <person name="Martin F.M."/>
        </authorList>
    </citation>
    <scope>NUCLEOTIDE SEQUENCE [LARGE SCALE GENOMIC DNA]</scope>
    <source>
        <strain evidence="11 12">RN42</strain>
    </source>
</reference>
<dbReference type="Proteomes" id="UP000275078">
    <property type="component" value="Unassembled WGS sequence"/>
</dbReference>
<evidence type="ECO:0000256" key="5">
    <source>
        <dbReference type="ARBA" id="ARBA00022989"/>
    </source>
</evidence>
<evidence type="ECO:0000256" key="7">
    <source>
        <dbReference type="ARBA" id="ARBA00023136"/>
    </source>
</evidence>
<dbReference type="EMBL" id="ML119684">
    <property type="protein sequence ID" value="RPA80888.1"/>
    <property type="molecule type" value="Genomic_DNA"/>
</dbReference>
<evidence type="ECO:0000259" key="10">
    <source>
        <dbReference type="PROSITE" id="PS50192"/>
    </source>
</evidence>
<dbReference type="GO" id="GO:0000149">
    <property type="term" value="F:SNARE binding"/>
    <property type="evidence" value="ECO:0007669"/>
    <property type="project" value="TreeGrafter"/>
</dbReference>
<keyword evidence="6" id="KW-0175">Coiled coil</keyword>
<feature type="region of interest" description="Disordered" evidence="8">
    <location>
        <begin position="23"/>
        <end position="54"/>
    </location>
</feature>
<dbReference type="InterPro" id="IPR045242">
    <property type="entry name" value="Syntaxin"/>
</dbReference>
<evidence type="ECO:0000256" key="8">
    <source>
        <dbReference type="SAM" id="MobiDB-lite"/>
    </source>
</evidence>
<dbReference type="Gene3D" id="1.20.58.70">
    <property type="match status" value="1"/>
</dbReference>
<sequence length="339" mass="37129">MAVSIQDRTAEFHAHVKTLSRKIKRPPGTSKAPLLSDYDNADAAPRKPSRSEFARKAAEVGRSINDTMTKLERLAHLARRKTLFDDRPVEIAELTYVIKQDLASINTRISDLQALSRANNPNPRKTDEVAEHSKNVVVMLQGKLADVSVGFKEVLEVRTKNIQAGKARTENFVSSVGKAAGESSLSLGANSSPLYSLSPSPAQGVQGRRGTPLPSSNNLSLSLEPTSGGMMQSQQQLMLLEEGQGSNAYISARSEAIDAIERTINELGGIFGQLAQMVSEQGEMVQRIDQDVEDTVVHIEGAQAELMKYWKSVSSNRMLFLKMFGVLMIFFLLWVLVSG</sequence>
<gene>
    <name evidence="11" type="ORF">BJ508DRAFT_209783</name>
</gene>
<dbReference type="SMART" id="SM00397">
    <property type="entry name" value="t_SNARE"/>
    <property type="match status" value="1"/>
</dbReference>
<evidence type="ECO:0000313" key="12">
    <source>
        <dbReference type="Proteomes" id="UP000275078"/>
    </source>
</evidence>
<dbReference type="GO" id="GO:0048278">
    <property type="term" value="P:vesicle docking"/>
    <property type="evidence" value="ECO:0007669"/>
    <property type="project" value="TreeGrafter"/>
</dbReference>
<dbReference type="GO" id="GO:0005484">
    <property type="term" value="F:SNAP receptor activity"/>
    <property type="evidence" value="ECO:0007669"/>
    <property type="project" value="InterPro"/>
</dbReference>
<dbReference type="GO" id="GO:0031201">
    <property type="term" value="C:SNARE complex"/>
    <property type="evidence" value="ECO:0007669"/>
    <property type="project" value="TreeGrafter"/>
</dbReference>
<evidence type="ECO:0000256" key="1">
    <source>
        <dbReference type="ARBA" id="ARBA00004211"/>
    </source>
</evidence>
<dbReference type="GO" id="GO:0006888">
    <property type="term" value="P:endoplasmic reticulum to Golgi vesicle-mediated transport"/>
    <property type="evidence" value="ECO:0007669"/>
    <property type="project" value="TreeGrafter"/>
</dbReference>
<feature type="domain" description="T-SNARE coiled-coil homology" evidence="10">
    <location>
        <begin position="247"/>
        <end position="309"/>
    </location>
</feature>
<keyword evidence="5 9" id="KW-1133">Transmembrane helix</keyword>
<dbReference type="InterPro" id="IPR000727">
    <property type="entry name" value="T_SNARE_dom"/>
</dbReference>
<dbReference type="PANTHER" id="PTHR19957">
    <property type="entry name" value="SYNTAXIN"/>
    <property type="match status" value="1"/>
</dbReference>